<dbReference type="InterPro" id="IPR036259">
    <property type="entry name" value="MFS_trans_sf"/>
</dbReference>
<feature type="transmembrane region" description="Helical" evidence="6">
    <location>
        <begin position="370"/>
        <end position="387"/>
    </location>
</feature>
<dbReference type="InterPro" id="IPR011701">
    <property type="entry name" value="MFS"/>
</dbReference>
<dbReference type="EMBL" id="FQXR01000002">
    <property type="protein sequence ID" value="SHH33133.1"/>
    <property type="molecule type" value="Genomic_DNA"/>
</dbReference>
<proteinExistence type="predicted"/>
<dbReference type="SUPFAM" id="SSF103473">
    <property type="entry name" value="MFS general substrate transporter"/>
    <property type="match status" value="1"/>
</dbReference>
<feature type="domain" description="Major facilitator superfamily (MFS) profile" evidence="7">
    <location>
        <begin position="10"/>
        <end position="391"/>
    </location>
</feature>
<organism evidence="8 9">
    <name type="scientific">Sporanaerobacter acetigenes DSM 13106</name>
    <dbReference type="NCBI Taxonomy" id="1123281"/>
    <lineage>
        <taxon>Bacteria</taxon>
        <taxon>Bacillati</taxon>
        <taxon>Bacillota</taxon>
        <taxon>Tissierellia</taxon>
        <taxon>Tissierellales</taxon>
        <taxon>Sporanaerobacteraceae</taxon>
        <taxon>Sporanaerobacter</taxon>
    </lineage>
</organism>
<feature type="transmembrane region" description="Helical" evidence="6">
    <location>
        <begin position="340"/>
        <end position="358"/>
    </location>
</feature>
<keyword evidence="5 6" id="KW-0472">Membrane</keyword>
<dbReference type="InterPro" id="IPR001958">
    <property type="entry name" value="Tet-R_TetA/multi-R_MdtG-like"/>
</dbReference>
<feature type="transmembrane region" description="Helical" evidence="6">
    <location>
        <begin position="249"/>
        <end position="272"/>
    </location>
</feature>
<evidence type="ECO:0000313" key="8">
    <source>
        <dbReference type="EMBL" id="SHH33133.1"/>
    </source>
</evidence>
<dbReference type="GO" id="GO:0022857">
    <property type="term" value="F:transmembrane transporter activity"/>
    <property type="evidence" value="ECO:0007669"/>
    <property type="project" value="InterPro"/>
</dbReference>
<feature type="transmembrane region" description="Helical" evidence="6">
    <location>
        <begin position="213"/>
        <end position="237"/>
    </location>
</feature>
<evidence type="ECO:0000313" key="9">
    <source>
        <dbReference type="Proteomes" id="UP000184389"/>
    </source>
</evidence>
<reference evidence="8 9" key="1">
    <citation type="submission" date="2016-11" db="EMBL/GenBank/DDBJ databases">
        <authorList>
            <person name="Jaros S."/>
            <person name="Januszkiewicz K."/>
            <person name="Wedrychowicz H."/>
        </authorList>
    </citation>
    <scope>NUCLEOTIDE SEQUENCE [LARGE SCALE GENOMIC DNA]</scope>
    <source>
        <strain evidence="8 9">DSM 13106</strain>
    </source>
</reference>
<dbReference type="RefSeq" id="WP_072742543.1">
    <property type="nucleotide sequence ID" value="NZ_FQXR01000002.1"/>
</dbReference>
<dbReference type="STRING" id="1123281.SAMN02745180_00065"/>
<feature type="transmembrane region" description="Helical" evidence="6">
    <location>
        <begin position="142"/>
        <end position="162"/>
    </location>
</feature>
<dbReference type="PROSITE" id="PS50850">
    <property type="entry name" value="MFS"/>
    <property type="match status" value="1"/>
</dbReference>
<dbReference type="PANTHER" id="PTHR23528">
    <property type="match status" value="1"/>
</dbReference>
<keyword evidence="3 6" id="KW-0812">Transmembrane</keyword>
<feature type="transmembrane region" description="Helical" evidence="6">
    <location>
        <begin position="103"/>
        <end position="121"/>
    </location>
</feature>
<comment type="subcellular location">
    <subcellularLocation>
        <location evidence="1">Cell membrane</location>
        <topology evidence="1">Multi-pass membrane protein</topology>
    </subcellularLocation>
</comment>
<dbReference type="Gene3D" id="1.20.1250.20">
    <property type="entry name" value="MFS general substrate transporter like domains"/>
    <property type="match status" value="2"/>
</dbReference>
<dbReference type="PANTHER" id="PTHR23528:SF1">
    <property type="entry name" value="MAJOR FACILITATOR SUPERFAMILY (MFS) PROFILE DOMAIN-CONTAINING PROTEIN"/>
    <property type="match status" value="1"/>
</dbReference>
<protein>
    <submittedName>
        <fullName evidence="8">MFS-type transporter involved in bile tolerance, Atg22 family</fullName>
    </submittedName>
</protein>
<keyword evidence="9" id="KW-1185">Reference proteome</keyword>
<dbReference type="Pfam" id="PF07690">
    <property type="entry name" value="MFS_1"/>
    <property type="match status" value="1"/>
</dbReference>
<dbReference type="Proteomes" id="UP000184389">
    <property type="component" value="Unassembled WGS sequence"/>
</dbReference>
<feature type="transmembrane region" description="Helical" evidence="6">
    <location>
        <begin position="279"/>
        <end position="296"/>
    </location>
</feature>
<name>A0A1M5S589_9FIRM</name>
<feature type="transmembrane region" description="Helical" evidence="6">
    <location>
        <begin position="168"/>
        <end position="188"/>
    </location>
</feature>
<evidence type="ECO:0000256" key="6">
    <source>
        <dbReference type="SAM" id="Phobius"/>
    </source>
</evidence>
<dbReference type="GO" id="GO:0005886">
    <property type="term" value="C:plasma membrane"/>
    <property type="evidence" value="ECO:0007669"/>
    <property type="project" value="UniProtKB-SubCell"/>
</dbReference>
<dbReference type="InterPro" id="IPR020846">
    <property type="entry name" value="MFS_dom"/>
</dbReference>
<feature type="transmembrane region" description="Helical" evidence="6">
    <location>
        <begin position="302"/>
        <end position="319"/>
    </location>
</feature>
<accession>A0A1M5S589</accession>
<feature type="transmembrane region" description="Helical" evidence="6">
    <location>
        <begin position="44"/>
        <end position="67"/>
    </location>
</feature>
<feature type="transmembrane region" description="Helical" evidence="6">
    <location>
        <begin position="79"/>
        <end position="97"/>
    </location>
</feature>
<dbReference type="AlphaFoldDB" id="A0A1M5S589"/>
<feature type="transmembrane region" description="Helical" evidence="6">
    <location>
        <begin position="12"/>
        <end position="32"/>
    </location>
</feature>
<evidence type="ECO:0000256" key="2">
    <source>
        <dbReference type="ARBA" id="ARBA00022448"/>
    </source>
</evidence>
<evidence type="ECO:0000256" key="1">
    <source>
        <dbReference type="ARBA" id="ARBA00004651"/>
    </source>
</evidence>
<keyword evidence="4 6" id="KW-1133">Transmembrane helix</keyword>
<sequence>MGQEKLDYRKTFVLGLGFFSVSIVWPVYNSFVPIMLENYIKSTTLIGAVMTIDNLFAVIFQPIFGALSDKTNTRFGRRMPYLLIGVPLAAIFCSLIPSANSLPMLMTFVILMNFAMSIFRAPTVALMPDVTPSHLRSKANGVINFMGGLAAVIAYGLGGFLYKKGTAYPFYMSSIIMTMALILLYIFIKEPEIVEEKAKVKNKEKDIDKSKSLLFILFAIFFWFTGFNAVETFFSLYGQYELGIDPGKASMILTSFSLSFLIFAIPAGFVGTKLGRKKTILLGIVGALTVFTLLIFVKNISAMIVLLIIGGMFWAFININSYPMVVEMAPKGGVGTYTGYYYFFSSCAAIVSPILFGWIRDMAHSYKPLFIYSCIAFGAALFCMLFVKHGDFTNKNYTEEDLKFMKENI</sequence>
<dbReference type="OrthoDB" id="7584869at2"/>
<dbReference type="CDD" id="cd17313">
    <property type="entry name" value="MFS_SLC45_SUC"/>
    <property type="match status" value="1"/>
</dbReference>
<evidence type="ECO:0000256" key="5">
    <source>
        <dbReference type="ARBA" id="ARBA00023136"/>
    </source>
</evidence>
<dbReference type="PRINTS" id="PR01035">
    <property type="entry name" value="TCRTETA"/>
</dbReference>
<evidence type="ECO:0000256" key="4">
    <source>
        <dbReference type="ARBA" id="ARBA00022989"/>
    </source>
</evidence>
<evidence type="ECO:0000256" key="3">
    <source>
        <dbReference type="ARBA" id="ARBA00022692"/>
    </source>
</evidence>
<keyword evidence="2" id="KW-0813">Transport</keyword>
<gene>
    <name evidence="8" type="ORF">SAMN02745180_00065</name>
</gene>
<evidence type="ECO:0000259" key="7">
    <source>
        <dbReference type="PROSITE" id="PS50850"/>
    </source>
</evidence>